<sequence length="137" mass="15355">MKKTAVMRCITDLMDKITVASEGAKCQRTMAEYRHSEGHGEFCVRHHSRSGYPFPTTMKLPNEERTLILKSQSPASMRLILNACVFCPNATASRAFSEVIMNATRTSLIIISLISLLVKLKTHETHNSPTHETHQNA</sequence>
<name>A0AA39PJQ4_9AGAR</name>
<evidence type="ECO:0000313" key="2">
    <source>
        <dbReference type="Proteomes" id="UP001175228"/>
    </source>
</evidence>
<protein>
    <submittedName>
        <fullName evidence="1">Uncharacterized protein</fullName>
    </submittedName>
</protein>
<dbReference type="AlphaFoldDB" id="A0AA39PJQ4"/>
<reference evidence="1" key="1">
    <citation type="submission" date="2023-06" db="EMBL/GenBank/DDBJ databases">
        <authorList>
            <consortium name="Lawrence Berkeley National Laboratory"/>
            <person name="Ahrendt S."/>
            <person name="Sahu N."/>
            <person name="Indic B."/>
            <person name="Wong-Bajracharya J."/>
            <person name="Merenyi Z."/>
            <person name="Ke H.-M."/>
            <person name="Monk M."/>
            <person name="Kocsube S."/>
            <person name="Drula E."/>
            <person name="Lipzen A."/>
            <person name="Balint B."/>
            <person name="Henrissat B."/>
            <person name="Andreopoulos B."/>
            <person name="Martin F.M."/>
            <person name="Harder C.B."/>
            <person name="Rigling D."/>
            <person name="Ford K.L."/>
            <person name="Foster G.D."/>
            <person name="Pangilinan J."/>
            <person name="Papanicolaou A."/>
            <person name="Barry K."/>
            <person name="LaButti K."/>
            <person name="Viragh M."/>
            <person name="Koriabine M."/>
            <person name="Yan M."/>
            <person name="Riley R."/>
            <person name="Champramary S."/>
            <person name="Plett K.L."/>
            <person name="Tsai I.J."/>
            <person name="Slot J."/>
            <person name="Sipos G."/>
            <person name="Plett J."/>
            <person name="Nagy L.G."/>
            <person name="Grigoriev I.V."/>
        </authorList>
    </citation>
    <scope>NUCLEOTIDE SEQUENCE</scope>
    <source>
        <strain evidence="1">HWK02</strain>
    </source>
</reference>
<dbReference type="EMBL" id="JAUEPU010000049">
    <property type="protein sequence ID" value="KAK0485560.1"/>
    <property type="molecule type" value="Genomic_DNA"/>
</dbReference>
<keyword evidence="2" id="KW-1185">Reference proteome</keyword>
<comment type="caution">
    <text evidence="1">The sequence shown here is derived from an EMBL/GenBank/DDBJ whole genome shotgun (WGS) entry which is preliminary data.</text>
</comment>
<organism evidence="1 2">
    <name type="scientific">Armillaria luteobubalina</name>
    <dbReference type="NCBI Taxonomy" id="153913"/>
    <lineage>
        <taxon>Eukaryota</taxon>
        <taxon>Fungi</taxon>
        <taxon>Dikarya</taxon>
        <taxon>Basidiomycota</taxon>
        <taxon>Agaricomycotina</taxon>
        <taxon>Agaricomycetes</taxon>
        <taxon>Agaricomycetidae</taxon>
        <taxon>Agaricales</taxon>
        <taxon>Marasmiineae</taxon>
        <taxon>Physalacriaceae</taxon>
        <taxon>Armillaria</taxon>
    </lineage>
</organism>
<proteinExistence type="predicted"/>
<gene>
    <name evidence="1" type="ORF">EDD18DRAFT_1111338</name>
</gene>
<accession>A0AA39PJQ4</accession>
<dbReference type="Proteomes" id="UP001175228">
    <property type="component" value="Unassembled WGS sequence"/>
</dbReference>
<evidence type="ECO:0000313" key="1">
    <source>
        <dbReference type="EMBL" id="KAK0485560.1"/>
    </source>
</evidence>